<evidence type="ECO:0000256" key="3">
    <source>
        <dbReference type="ARBA" id="ARBA00022729"/>
    </source>
</evidence>
<name>A0AA36B971_OCTVU</name>
<dbReference type="Pfam" id="PF25107">
    <property type="entry name" value="VWA7_N"/>
    <property type="match status" value="1"/>
</dbReference>
<dbReference type="InterPro" id="IPR056862">
    <property type="entry name" value="VWA7_N"/>
</dbReference>
<gene>
    <name evidence="7" type="ORF">OCTVUL_1B022590</name>
</gene>
<sequence length="1087" mass="123237">MTASSSVPNSLSCTDKRQLGCLGTGGFLHNRISYEDDLMEEDLTHQDITEIGVTRAAGYYLGASPDSLPNINSTDPKGWFEDNFKRVANPDNFWNAIQDIVKHRELYNRRWKSDALKNMNGERINEGSLELLILKNTLLASLKYSSVYSSLRVYVAQALHLLQSFYSNTNWVEMHGDAISEDLGMEDREFYVADTFQDTCKNCSVTGTCRNNIIVRNILTSGYRSGQDTMKPRWNRPVYWNGKKVNVQKNPNEGKCSHGGKFDNSRKETPSGGINKDSSNPVLSPHHYLHRTAAWAAIKATEKFFTHEKHGIFKNMTHKQIQGLFNIRLTRSSLVFVIDSTGSMKEEIVAVKDKTVEIVEKTKGKRNAPTSFILSTFSDPERMTQKAIERATPESQVYLFTDAPPKEPAKFESVLTKTIKKRIRITPILSRGCGKDRRRREASDTIDYDFDKINSWYKIFDQLADKTGSQVYVTNEKQLENTLTVLEENLVEYPVEIMRSTLHPADQSYLEIYVDKNLWDLRITIDTAGDKFSVSFYSPDGKDVLEGSNNYQVQLTDTKYLIKIDKPQIGKWTLERTTNEQKPKRWLVKVIAQSEVDFSVNLYDNEDGVKFEISGRPIAGTKITAQVRIPKVKLIDKLDEVILFDKYGNILLKSNLKQGKHRRNQSFKGKFAIPKTTFYIGIKGRDKNGNTFTRTKFIPYIPSSMKLEVTPIPVISHPRMNLQVKFMVSNEGSRTERILVFMSEALEYTVTNSKQRFTLGSGQNITGHFNVRMRDAIGKNVVITITSEIEGGDTRTSTQYDTVETTILEKREIIKPPVKQNPPRCDFEIPVSSTEECIKSFEDFSCCRHRWSAVINAEASSDFSPIVNMVSSMSSNLSSHQIISSGVVAYRANISNDCCTDRDTVYVRDTKNQIGKCFLRVVPPFLSFNTTCKELPPKKVPLVCNLYTSMEDTRSCIDSRKDFNCCRQKWSAILKVQNGSNPAPIVNVTSSMSSVIITNENHTDSAFLYEAEISNDCCVITDTIYVTDAKNQTGNCTLHIIPDSISTNSTCKEPKIEFQSHDHQPNLLHDTVTLTLCILLILIFNQI</sequence>
<proteinExistence type="predicted"/>
<evidence type="ECO:0008006" key="9">
    <source>
        <dbReference type="Google" id="ProtNLM"/>
    </source>
</evidence>
<evidence type="ECO:0000256" key="2">
    <source>
        <dbReference type="ARBA" id="ARBA00022525"/>
    </source>
</evidence>
<dbReference type="PANTHER" id="PTHR14905">
    <property type="entry name" value="NG37"/>
    <property type="match status" value="1"/>
</dbReference>
<evidence type="ECO:0000259" key="6">
    <source>
        <dbReference type="Pfam" id="PF25107"/>
    </source>
</evidence>
<organism evidence="7 8">
    <name type="scientific">Octopus vulgaris</name>
    <name type="common">Common octopus</name>
    <dbReference type="NCBI Taxonomy" id="6645"/>
    <lineage>
        <taxon>Eukaryota</taxon>
        <taxon>Metazoa</taxon>
        <taxon>Spiralia</taxon>
        <taxon>Lophotrochozoa</taxon>
        <taxon>Mollusca</taxon>
        <taxon>Cephalopoda</taxon>
        <taxon>Coleoidea</taxon>
        <taxon>Octopodiformes</taxon>
        <taxon>Octopoda</taxon>
        <taxon>Incirrata</taxon>
        <taxon>Octopodidae</taxon>
        <taxon>Octopus</taxon>
    </lineage>
</organism>
<feature type="domain" description="Hemicentin-1-like von Willebrand factor A" evidence="5">
    <location>
        <begin position="333"/>
        <end position="381"/>
    </location>
</feature>
<protein>
    <recommendedName>
        <fullName evidence="9">von Willebrand factor A domain-containing protein 7</fullName>
    </recommendedName>
</protein>
<dbReference type="EMBL" id="OX597824">
    <property type="protein sequence ID" value="CAI9729748.1"/>
    <property type="molecule type" value="Genomic_DNA"/>
</dbReference>
<feature type="domain" description="VWA7 N-terminal" evidence="6">
    <location>
        <begin position="88"/>
        <end position="305"/>
    </location>
</feature>
<keyword evidence="2" id="KW-0964">Secreted</keyword>
<comment type="subcellular location">
    <subcellularLocation>
        <location evidence="1">Secreted</location>
    </subcellularLocation>
</comment>
<evidence type="ECO:0000313" key="8">
    <source>
        <dbReference type="Proteomes" id="UP001162480"/>
    </source>
</evidence>
<evidence type="ECO:0000313" key="7">
    <source>
        <dbReference type="EMBL" id="CAI9729748.1"/>
    </source>
</evidence>
<evidence type="ECO:0000259" key="5">
    <source>
        <dbReference type="Pfam" id="PF25106"/>
    </source>
</evidence>
<evidence type="ECO:0000256" key="1">
    <source>
        <dbReference type="ARBA" id="ARBA00004613"/>
    </source>
</evidence>
<dbReference type="PANTHER" id="PTHR14905:SF21">
    <property type="entry name" value="VWFA DOMAIN-CONTAINING PROTEIN"/>
    <property type="match status" value="1"/>
</dbReference>
<accession>A0AA36B971</accession>
<reference evidence="7" key="1">
    <citation type="submission" date="2023-08" db="EMBL/GenBank/DDBJ databases">
        <authorList>
            <person name="Alioto T."/>
            <person name="Alioto T."/>
            <person name="Gomez Garrido J."/>
        </authorList>
    </citation>
    <scope>NUCLEOTIDE SEQUENCE</scope>
</reference>
<dbReference type="InterPro" id="IPR052577">
    <property type="entry name" value="VWA7"/>
</dbReference>
<dbReference type="Pfam" id="PF25106">
    <property type="entry name" value="VWA_4"/>
    <property type="match status" value="2"/>
</dbReference>
<dbReference type="AlphaFoldDB" id="A0AA36B971"/>
<feature type="region of interest" description="Disordered" evidence="4">
    <location>
        <begin position="249"/>
        <end position="281"/>
    </location>
</feature>
<dbReference type="Proteomes" id="UP001162480">
    <property type="component" value="Chromosome 11"/>
</dbReference>
<feature type="compositionally biased region" description="Basic and acidic residues" evidence="4">
    <location>
        <begin position="260"/>
        <end position="269"/>
    </location>
</feature>
<evidence type="ECO:0000256" key="4">
    <source>
        <dbReference type="SAM" id="MobiDB-lite"/>
    </source>
</evidence>
<keyword evidence="8" id="KW-1185">Reference proteome</keyword>
<keyword evidence="3" id="KW-0732">Signal</keyword>
<feature type="domain" description="Hemicentin-1-like von Willebrand factor A" evidence="5">
    <location>
        <begin position="385"/>
        <end position="475"/>
    </location>
</feature>
<dbReference type="InterPro" id="IPR056861">
    <property type="entry name" value="HMCN1-like_VWA"/>
</dbReference>